<sequence>FQPGDKVWFCHGGLGREQGNYAQFTVLEESRAEFMPARINYPQAGATPLALITAWEALYDRGRLQEGQTVLIHAGAGGVGHLAVQLAKIRGAMVITTVSNEEKADFVRSLGADAVINYRTQALDKTVMELTGDKGVDLAFDTVGPEAFRQSLPLIREYGTIVTILDPEQSLITSEARNRNLSIAFTLMLTPALKDLNDALEHQGEILRLGGEWMSEGRLKVEVSRILQLNEAPVAHKLIEEGHTLGKLVLMTG</sequence>
<organism evidence="5">
    <name type="scientific">Thiolapillus brandeum</name>
    <dbReference type="NCBI Taxonomy" id="1076588"/>
    <lineage>
        <taxon>Bacteria</taxon>
        <taxon>Pseudomonadati</taxon>
        <taxon>Pseudomonadota</taxon>
        <taxon>Gammaproteobacteria</taxon>
        <taxon>Chromatiales</taxon>
        <taxon>Sedimenticolaceae</taxon>
        <taxon>Thiolapillus</taxon>
    </lineage>
</organism>
<dbReference type="AlphaFoldDB" id="A0A831K9G3"/>
<dbReference type="SMART" id="SM00829">
    <property type="entry name" value="PKS_ER"/>
    <property type="match status" value="1"/>
</dbReference>
<evidence type="ECO:0000256" key="3">
    <source>
        <dbReference type="ARBA" id="ARBA00022990"/>
    </source>
</evidence>
<dbReference type="InterPro" id="IPR036291">
    <property type="entry name" value="NAD(P)-bd_dom_sf"/>
</dbReference>
<proteinExistence type="predicted"/>
<comment type="caution">
    <text evidence="5">The sequence shown here is derived from an EMBL/GenBank/DDBJ whole genome shotgun (WGS) entry which is preliminary data.</text>
</comment>
<protein>
    <submittedName>
        <fullName evidence="5">Alcohol dehydrogenase</fullName>
    </submittedName>
</protein>
<name>A0A831K9G3_9GAMM</name>
<evidence type="ECO:0000256" key="2">
    <source>
        <dbReference type="ARBA" id="ARBA00022857"/>
    </source>
</evidence>
<feature type="domain" description="Enoyl reductase (ER)" evidence="4">
    <location>
        <begin position="4"/>
        <end position="250"/>
    </location>
</feature>
<gene>
    <name evidence="5" type="ORF">ENG92_04715</name>
</gene>
<dbReference type="Proteomes" id="UP000885822">
    <property type="component" value="Unassembled WGS sequence"/>
</dbReference>
<dbReference type="PROSITE" id="PS01162">
    <property type="entry name" value="QOR_ZETA_CRYSTAL"/>
    <property type="match status" value="1"/>
</dbReference>
<dbReference type="GO" id="GO:0005737">
    <property type="term" value="C:cytoplasm"/>
    <property type="evidence" value="ECO:0007669"/>
    <property type="project" value="UniProtKB-SubCell"/>
</dbReference>
<dbReference type="PANTHER" id="PTHR44154">
    <property type="entry name" value="QUINONE OXIDOREDUCTASE"/>
    <property type="match status" value="1"/>
</dbReference>
<dbReference type="GO" id="GO:0008270">
    <property type="term" value="F:zinc ion binding"/>
    <property type="evidence" value="ECO:0007669"/>
    <property type="project" value="InterPro"/>
</dbReference>
<dbReference type="InterPro" id="IPR051603">
    <property type="entry name" value="Zinc-ADH_QOR/CCCR"/>
</dbReference>
<dbReference type="Gene3D" id="3.40.50.720">
    <property type="entry name" value="NAD(P)-binding Rossmann-like Domain"/>
    <property type="match status" value="1"/>
</dbReference>
<evidence type="ECO:0000256" key="1">
    <source>
        <dbReference type="ARBA" id="ARBA00004496"/>
    </source>
</evidence>
<dbReference type="PANTHER" id="PTHR44154:SF1">
    <property type="entry name" value="QUINONE OXIDOREDUCTASE"/>
    <property type="match status" value="1"/>
</dbReference>
<dbReference type="InterPro" id="IPR020843">
    <property type="entry name" value="ER"/>
</dbReference>
<dbReference type="Gene3D" id="3.90.180.10">
    <property type="entry name" value="Medium-chain alcohol dehydrogenases, catalytic domain"/>
    <property type="match status" value="1"/>
</dbReference>
<evidence type="ECO:0000313" key="5">
    <source>
        <dbReference type="EMBL" id="HDK38300.1"/>
    </source>
</evidence>
<dbReference type="InterPro" id="IPR002364">
    <property type="entry name" value="Quin_OxRdtase/zeta-crystal_CS"/>
</dbReference>
<evidence type="ECO:0000259" key="4">
    <source>
        <dbReference type="SMART" id="SM00829"/>
    </source>
</evidence>
<dbReference type="GO" id="GO:0016491">
    <property type="term" value="F:oxidoreductase activity"/>
    <property type="evidence" value="ECO:0007669"/>
    <property type="project" value="InterPro"/>
</dbReference>
<keyword evidence="3" id="KW-0007">Acetylation</keyword>
<feature type="non-terminal residue" evidence="5">
    <location>
        <position position="1"/>
    </location>
</feature>
<dbReference type="InterPro" id="IPR013149">
    <property type="entry name" value="ADH-like_C"/>
</dbReference>
<accession>A0A831K9G3</accession>
<dbReference type="Pfam" id="PF00107">
    <property type="entry name" value="ADH_zinc_N"/>
    <property type="match status" value="1"/>
</dbReference>
<keyword evidence="2" id="KW-0521">NADP</keyword>
<dbReference type="EMBL" id="DRCV01000206">
    <property type="protein sequence ID" value="HDK38300.1"/>
    <property type="molecule type" value="Genomic_DNA"/>
</dbReference>
<dbReference type="SUPFAM" id="SSF51735">
    <property type="entry name" value="NAD(P)-binding Rossmann-fold domains"/>
    <property type="match status" value="1"/>
</dbReference>
<reference evidence="5" key="1">
    <citation type="journal article" date="2020" name="mSystems">
        <title>Genome- and Community-Level Interaction Insights into Carbon Utilization and Element Cycling Functions of Hydrothermarchaeota in Hydrothermal Sediment.</title>
        <authorList>
            <person name="Zhou Z."/>
            <person name="Liu Y."/>
            <person name="Xu W."/>
            <person name="Pan J."/>
            <person name="Luo Z.H."/>
            <person name="Li M."/>
        </authorList>
    </citation>
    <scope>NUCLEOTIDE SEQUENCE [LARGE SCALE GENOMIC DNA]</scope>
    <source>
        <strain evidence="5">HyVt-26</strain>
    </source>
</reference>
<comment type="subcellular location">
    <subcellularLocation>
        <location evidence="1">Cytoplasm</location>
    </subcellularLocation>
</comment>